<evidence type="ECO:0000256" key="1">
    <source>
        <dbReference type="ARBA" id="ARBA00022676"/>
    </source>
</evidence>
<dbReference type="InterPro" id="IPR007184">
    <property type="entry name" value="Mannoside_phosphorylase"/>
</dbReference>
<evidence type="ECO:0000313" key="5">
    <source>
        <dbReference type="Proteomes" id="UP000028007"/>
    </source>
</evidence>
<dbReference type="PANTHER" id="PTHR34106">
    <property type="entry name" value="GLYCOSIDASE"/>
    <property type="match status" value="1"/>
</dbReference>
<dbReference type="GO" id="GO:0016798">
    <property type="term" value="F:hydrolase activity, acting on glycosyl bonds"/>
    <property type="evidence" value="ECO:0007669"/>
    <property type="project" value="UniProtKB-KW"/>
</dbReference>
<dbReference type="PANTHER" id="PTHR34106:SF5">
    <property type="entry name" value="GLYCOSIDASE"/>
    <property type="match status" value="1"/>
</dbReference>
<dbReference type="PIRSF" id="PIRSF016202">
    <property type="entry name" value="PH1107"/>
    <property type="match status" value="1"/>
</dbReference>
<evidence type="ECO:0000256" key="3">
    <source>
        <dbReference type="ARBA" id="ARBA00024356"/>
    </source>
</evidence>
<dbReference type="SUPFAM" id="SSF75005">
    <property type="entry name" value="Arabinanase/levansucrase/invertase"/>
    <property type="match status" value="1"/>
</dbReference>
<gene>
    <name evidence="4" type="ORF">N180_08645</name>
</gene>
<sequence length="349" mass="39163">MKDLARRFPQNPLLIPKDLCPSADGLQVICLLNPGVFTYLGKTWLLVRVAESIKQVEGWAFIPALNDQGKLEIIEVPLNDPELIATDARVFNYQGLDYLTTVSHLRLLSSTDGINFREEEGFPGIFGKGRLERYGIEDCRVTFLEDLYYLTYTAVSDNGVGVGLQTTRNWKDFERKGMILPPHNKDVAIFEEKINGKYYALHRPSSKDIGGNYIWLAESPDALHWGNHQCLIKSRPGMWDSGRVGAGAAPIKTDQGWLEIYHGATAENRYCLGAFLLDLDNPAIVLTRSIEPIMVPTENYELSGFFGFVVFTNGHIVRGDELTIYYGAADEFVCGATFSIREILESLNR</sequence>
<comment type="similarity">
    <text evidence="3">Belongs to the glycosyl hydrolase 130 family.</text>
</comment>
<evidence type="ECO:0000313" key="4">
    <source>
        <dbReference type="EMBL" id="KEQ30939.1"/>
    </source>
</evidence>
<dbReference type="Gene3D" id="2.115.10.20">
    <property type="entry name" value="Glycosyl hydrolase domain, family 43"/>
    <property type="match status" value="1"/>
</dbReference>
<keyword evidence="4" id="KW-0378">Hydrolase</keyword>
<keyword evidence="4" id="KW-0326">Glycosidase</keyword>
<dbReference type="OrthoDB" id="9775877at2"/>
<comment type="caution">
    <text evidence="4">The sequence shown here is derived from an EMBL/GenBank/DDBJ whole genome shotgun (WGS) entry which is preliminary data.</text>
</comment>
<keyword evidence="5" id="KW-1185">Reference proteome</keyword>
<evidence type="ECO:0000256" key="2">
    <source>
        <dbReference type="ARBA" id="ARBA00022679"/>
    </source>
</evidence>
<keyword evidence="1" id="KW-0328">Glycosyltransferase</keyword>
<name>A0A081PJR6_9SPHI</name>
<reference evidence="4 5" key="1">
    <citation type="journal article" date="1992" name="Int. J. Syst. Bacteriol.">
        <title>Sphingobacterium antarcticus sp. nov. a Psychrotrophic Bacterium from the Soils of Schirmacher Oasis, Antarctica.</title>
        <authorList>
            <person name="Shivaji S."/>
            <person name="Ray M.K."/>
            <person name="Rao N.S."/>
            <person name="Saiserr L."/>
            <person name="Jagannadham M.V."/>
            <person name="Kumar G.S."/>
            <person name="Reddy G."/>
            <person name="Bhargava P.M."/>
        </authorList>
    </citation>
    <scope>NUCLEOTIDE SEQUENCE [LARGE SCALE GENOMIC DNA]</scope>
    <source>
        <strain evidence="4 5">4BY</strain>
    </source>
</reference>
<keyword evidence="2" id="KW-0808">Transferase</keyword>
<organism evidence="4 5">
    <name type="scientific">Pedobacter antarcticus 4BY</name>
    <dbReference type="NCBI Taxonomy" id="1358423"/>
    <lineage>
        <taxon>Bacteria</taxon>
        <taxon>Pseudomonadati</taxon>
        <taxon>Bacteroidota</taxon>
        <taxon>Sphingobacteriia</taxon>
        <taxon>Sphingobacteriales</taxon>
        <taxon>Sphingobacteriaceae</taxon>
        <taxon>Pedobacter</taxon>
    </lineage>
</organism>
<dbReference type="InterPro" id="IPR023296">
    <property type="entry name" value="Glyco_hydro_beta-prop_sf"/>
</dbReference>
<dbReference type="EMBL" id="JNFF01000022">
    <property type="protein sequence ID" value="KEQ30939.1"/>
    <property type="molecule type" value="Genomic_DNA"/>
</dbReference>
<dbReference type="Proteomes" id="UP000028007">
    <property type="component" value="Unassembled WGS sequence"/>
</dbReference>
<dbReference type="eggNOG" id="COG2152">
    <property type="taxonomic scope" value="Bacteria"/>
</dbReference>
<accession>A0A081PJR6</accession>
<dbReference type="RefSeq" id="WP_037438593.1">
    <property type="nucleotide sequence ID" value="NZ_JNFF01000022.1"/>
</dbReference>
<dbReference type="AlphaFoldDB" id="A0A081PJR6"/>
<dbReference type="CDD" id="cd18612">
    <property type="entry name" value="GH130_Lin0857-like"/>
    <property type="match status" value="1"/>
</dbReference>
<proteinExistence type="inferred from homology"/>
<dbReference type="GO" id="GO:0016757">
    <property type="term" value="F:glycosyltransferase activity"/>
    <property type="evidence" value="ECO:0007669"/>
    <property type="project" value="UniProtKB-KW"/>
</dbReference>
<protein>
    <submittedName>
        <fullName evidence="4">Glycosidase</fullName>
    </submittedName>
</protein>
<dbReference type="Pfam" id="PF04041">
    <property type="entry name" value="Glyco_hydro_130"/>
    <property type="match status" value="1"/>
</dbReference>